<dbReference type="Gene3D" id="3.20.20.190">
    <property type="entry name" value="Phosphatidylinositol (PI) phosphodiesterase"/>
    <property type="match status" value="1"/>
</dbReference>
<dbReference type="Gene3D" id="3.40.720.10">
    <property type="entry name" value="Alkaline Phosphatase, subunit A"/>
    <property type="match status" value="1"/>
</dbReference>
<organism evidence="11 12">
    <name type="scientific">Chitinophaga oryziterrae</name>
    <dbReference type="NCBI Taxonomy" id="1031224"/>
    <lineage>
        <taxon>Bacteria</taxon>
        <taxon>Pseudomonadati</taxon>
        <taxon>Bacteroidota</taxon>
        <taxon>Chitinophagia</taxon>
        <taxon>Chitinophagales</taxon>
        <taxon>Chitinophagaceae</taxon>
        <taxon>Chitinophaga</taxon>
    </lineage>
</organism>
<sequence length="603" mass="66524">MIKKSIFSLALLTISSLGIAQERLYTPKNAHAHNDYEHPIPFLTAYYRNFGSIEADVYERNGKLLVSHDEKDVVPERSLEALYLRPLKKVIQKNGGTAYKNSHDTLQLLIDFKTVGVPTIKALVAILDKYPEISKNPTVMVVVSGDQPAAALWSQYPAYIHFDGKRSLQYTPAQASRIPMYSEDIKAFTNWNGKGIIVKAEKDHIQHWIDSVHTAGKKIRIWGAADNVNTWKTQMNMRADYIGTDKVELLSDFLTNRASLEYKGTTAPHAIYKARYVNNDSMGTVNNVILLIGDGMGLTQIYSGFTGNRGALNLLQMINIGFSKTYSSDSYITDSAAGGTAMATGHKTNNRYIGVDATGMRLPAIPDILAPFGVKSGLISCGDITDATPAAFYGHANDRSEEDAIAKDFLSSPVDIMIGGGAMHFNNHLDQLKEKGYGFSSHFDDIDTIQSKRWLMLTPTAELSMLKGRGEFLTRSLQKTIRTLGNKFFIMAEGAQIDYGGHANNLPYVVTEMMDFDEAIGAAMQFADEDGHTLVIVTADHETGGLSLLDGDISKGQADGNFSSNDHSAVMVPVFAYGPHSLEFRGVYENTEIFEKIIRLLKR</sequence>
<dbReference type="InterPro" id="IPR018299">
    <property type="entry name" value="Alkaline_phosphatase_AS"/>
</dbReference>
<gene>
    <name evidence="11" type="ORF">GO495_28920</name>
</gene>
<dbReference type="SUPFAM" id="SSF53649">
    <property type="entry name" value="Alkaline phosphatase-like"/>
    <property type="match status" value="1"/>
</dbReference>
<evidence type="ECO:0000313" key="11">
    <source>
        <dbReference type="EMBL" id="MVT44650.1"/>
    </source>
</evidence>
<dbReference type="InterPro" id="IPR039559">
    <property type="entry name" value="AIM6_PI-PLC-like_dom"/>
</dbReference>
<keyword evidence="10" id="KW-0732">Signal</keyword>
<dbReference type="SUPFAM" id="SSF51695">
    <property type="entry name" value="PLC-like phosphodiesterases"/>
    <property type="match status" value="1"/>
</dbReference>
<dbReference type="PROSITE" id="PS00123">
    <property type="entry name" value="ALKALINE_PHOSPHATASE"/>
    <property type="match status" value="1"/>
</dbReference>
<dbReference type="Proteomes" id="UP000468388">
    <property type="component" value="Unassembled WGS sequence"/>
</dbReference>
<dbReference type="GO" id="GO:0004035">
    <property type="term" value="F:alkaline phosphatase activity"/>
    <property type="evidence" value="ECO:0007669"/>
    <property type="project" value="TreeGrafter"/>
</dbReference>
<evidence type="ECO:0000313" key="12">
    <source>
        <dbReference type="Proteomes" id="UP000468388"/>
    </source>
</evidence>
<keyword evidence="2" id="KW-0597">Phosphoprotein</keyword>
<comment type="cofactor">
    <cofactor evidence="8">
        <name>Zn(2+)</name>
        <dbReference type="ChEBI" id="CHEBI:29105"/>
    </cofactor>
    <text evidence="8">Binds 2 Zn(2+) ions.</text>
</comment>
<evidence type="ECO:0000256" key="9">
    <source>
        <dbReference type="RuleBase" id="RU003946"/>
    </source>
</evidence>
<feature type="binding site" evidence="8">
    <location>
        <position position="502"/>
    </location>
    <ligand>
        <name>Zn(2+)</name>
        <dbReference type="ChEBI" id="CHEBI:29105"/>
        <label>2</label>
    </ligand>
</feature>
<feature type="binding site" evidence="8">
    <location>
        <position position="294"/>
    </location>
    <ligand>
        <name>Zn(2+)</name>
        <dbReference type="ChEBI" id="CHEBI:29105"/>
        <label>2</label>
    </ligand>
</feature>
<dbReference type="InterPro" id="IPR017850">
    <property type="entry name" value="Alkaline_phosphatase_core_sf"/>
</dbReference>
<evidence type="ECO:0000256" key="4">
    <source>
        <dbReference type="ARBA" id="ARBA00022801"/>
    </source>
</evidence>
<dbReference type="PANTHER" id="PTHR11596">
    <property type="entry name" value="ALKALINE PHOSPHATASE"/>
    <property type="match status" value="1"/>
</dbReference>
<evidence type="ECO:0000256" key="5">
    <source>
        <dbReference type="ARBA" id="ARBA00022833"/>
    </source>
</evidence>
<dbReference type="GO" id="GO:0046872">
    <property type="term" value="F:metal ion binding"/>
    <property type="evidence" value="ECO:0007669"/>
    <property type="project" value="UniProtKB-KW"/>
</dbReference>
<comment type="caution">
    <text evidence="11">The sequence shown here is derived from an EMBL/GenBank/DDBJ whole genome shotgun (WGS) entry which is preliminary data.</text>
</comment>
<feature type="binding site" evidence="8">
    <location>
        <position position="541"/>
    </location>
    <ligand>
        <name>Zn(2+)</name>
        <dbReference type="ChEBI" id="CHEBI:29105"/>
        <label>2</label>
    </ligand>
</feature>
<feature type="active site" description="Phosphoserine intermediate" evidence="7">
    <location>
        <position position="335"/>
    </location>
</feature>
<dbReference type="CDD" id="cd16012">
    <property type="entry name" value="ALP"/>
    <property type="match status" value="1"/>
</dbReference>
<dbReference type="InterPro" id="IPR017946">
    <property type="entry name" value="PLC-like_Pdiesterase_TIM-brl"/>
</dbReference>
<name>A0A6N8JHF8_9BACT</name>
<feature type="binding site" evidence="8">
    <location>
        <position position="498"/>
    </location>
    <ligand>
        <name>Zn(2+)</name>
        <dbReference type="ChEBI" id="CHEBI:29105"/>
        <label>2</label>
    </ligand>
</feature>
<keyword evidence="12" id="KW-1185">Reference proteome</keyword>
<reference evidence="11 12" key="1">
    <citation type="submission" date="2019-12" db="EMBL/GenBank/DDBJ databases">
        <title>The draft genomic sequence of strain Chitinophaga oryziterrae JCM 16595.</title>
        <authorList>
            <person name="Zhang X."/>
        </authorList>
    </citation>
    <scope>NUCLEOTIDE SEQUENCE [LARGE SCALE GENOMIC DNA]</scope>
    <source>
        <strain evidence="11 12">JCM 16595</strain>
    </source>
</reference>
<evidence type="ECO:0000256" key="10">
    <source>
        <dbReference type="SAM" id="SignalP"/>
    </source>
</evidence>
<comment type="similarity">
    <text evidence="1 9">Belongs to the alkaline phosphatase family.</text>
</comment>
<dbReference type="Pfam" id="PF00245">
    <property type="entry name" value="Alk_phosphatase"/>
    <property type="match status" value="3"/>
</dbReference>
<dbReference type="EMBL" id="WRXO01000012">
    <property type="protein sequence ID" value="MVT44650.1"/>
    <property type="molecule type" value="Genomic_DNA"/>
</dbReference>
<feature type="binding site" evidence="8">
    <location>
        <position position="294"/>
    </location>
    <ligand>
        <name>Mg(2+)</name>
        <dbReference type="ChEBI" id="CHEBI:18420"/>
    </ligand>
</feature>
<dbReference type="GO" id="GO:0006629">
    <property type="term" value="P:lipid metabolic process"/>
    <property type="evidence" value="ECO:0007669"/>
    <property type="project" value="InterPro"/>
</dbReference>
<evidence type="ECO:0000256" key="6">
    <source>
        <dbReference type="ARBA" id="ARBA00022842"/>
    </source>
</evidence>
<keyword evidence="6 8" id="KW-0460">Magnesium</keyword>
<feature type="chain" id="PRO_5026730932" evidence="10">
    <location>
        <begin position="21"/>
        <end position="603"/>
    </location>
</feature>
<dbReference type="PRINTS" id="PR00113">
    <property type="entry name" value="ALKPHPHTASE"/>
</dbReference>
<dbReference type="GO" id="GO:0008081">
    <property type="term" value="F:phosphoric diester hydrolase activity"/>
    <property type="evidence" value="ECO:0007669"/>
    <property type="project" value="InterPro"/>
</dbReference>
<dbReference type="AlphaFoldDB" id="A0A6N8JHF8"/>
<evidence type="ECO:0000256" key="2">
    <source>
        <dbReference type="ARBA" id="ARBA00022553"/>
    </source>
</evidence>
<feature type="binding site" evidence="8">
    <location>
        <position position="386"/>
    </location>
    <ligand>
        <name>Mg(2+)</name>
        <dbReference type="ChEBI" id="CHEBI:18420"/>
    </ligand>
</feature>
<keyword evidence="3 8" id="KW-0479">Metal-binding</keyword>
<feature type="binding site" evidence="8">
    <location>
        <position position="388"/>
    </location>
    <ligand>
        <name>Mg(2+)</name>
        <dbReference type="ChEBI" id="CHEBI:18420"/>
    </ligand>
</feature>
<dbReference type="PANTHER" id="PTHR11596:SF5">
    <property type="entry name" value="ALKALINE PHOSPHATASE"/>
    <property type="match status" value="1"/>
</dbReference>
<evidence type="ECO:0000256" key="3">
    <source>
        <dbReference type="ARBA" id="ARBA00022723"/>
    </source>
</evidence>
<accession>A0A6N8JHF8</accession>
<protein>
    <submittedName>
        <fullName evidence="11">Alkaline phosphatase</fullName>
    </submittedName>
</protein>
<feature type="binding site" evidence="8">
    <location>
        <position position="493"/>
    </location>
    <ligand>
        <name>Mg(2+)</name>
        <dbReference type="ChEBI" id="CHEBI:18420"/>
    </ligand>
</feature>
<evidence type="ECO:0000256" key="7">
    <source>
        <dbReference type="PIRSR" id="PIRSR601952-1"/>
    </source>
</evidence>
<comment type="cofactor">
    <cofactor evidence="8">
        <name>Mg(2+)</name>
        <dbReference type="ChEBI" id="CHEBI:18420"/>
    </cofactor>
    <text evidence="8">Binds 1 Mg(2+) ion.</text>
</comment>
<feature type="signal peptide" evidence="10">
    <location>
        <begin position="1"/>
        <end position="20"/>
    </location>
</feature>
<evidence type="ECO:0000256" key="1">
    <source>
        <dbReference type="ARBA" id="ARBA00005984"/>
    </source>
</evidence>
<keyword evidence="5 8" id="KW-0862">Zinc</keyword>
<evidence type="ECO:0000256" key="8">
    <source>
        <dbReference type="PIRSR" id="PIRSR601952-2"/>
    </source>
</evidence>
<dbReference type="InterPro" id="IPR001952">
    <property type="entry name" value="Alkaline_phosphatase"/>
</dbReference>
<keyword evidence="4" id="KW-0378">Hydrolase</keyword>
<dbReference type="SMART" id="SM00098">
    <property type="entry name" value="alkPPc"/>
    <property type="match status" value="1"/>
</dbReference>
<dbReference type="OrthoDB" id="9794455at2"/>
<dbReference type="CDD" id="cd08577">
    <property type="entry name" value="PI-PLCc_GDPD_SF_unchar3"/>
    <property type="match status" value="1"/>
</dbReference>
<feature type="binding site" evidence="8">
    <location>
        <position position="540"/>
    </location>
    <ligand>
        <name>Zn(2+)</name>
        <dbReference type="ChEBI" id="CHEBI:29105"/>
        <label>2</label>
    </ligand>
</feature>
<proteinExistence type="inferred from homology"/>